<organism evidence="1 2">
    <name type="scientific">Mycolicibacillus trivialis</name>
    <dbReference type="NCBI Taxonomy" id="1798"/>
    <lineage>
        <taxon>Bacteria</taxon>
        <taxon>Bacillati</taxon>
        <taxon>Actinomycetota</taxon>
        <taxon>Actinomycetes</taxon>
        <taxon>Mycobacteriales</taxon>
        <taxon>Mycobacteriaceae</taxon>
        <taxon>Mycolicibacillus</taxon>
    </lineage>
</organism>
<comment type="caution">
    <text evidence="1">The sequence shown here is derived from an EMBL/GenBank/DDBJ whole genome shotgun (WGS) entry which is preliminary data.</text>
</comment>
<dbReference type="OrthoDB" id="4739604at2"/>
<dbReference type="InterPro" id="IPR008183">
    <property type="entry name" value="Aldose_1/G6P_1-epimerase"/>
</dbReference>
<dbReference type="InterPro" id="IPR011013">
    <property type="entry name" value="Gal_mutarotase_sf_dom"/>
</dbReference>
<dbReference type="EMBL" id="LQPZ01000013">
    <property type="protein sequence ID" value="ORX06902.1"/>
    <property type="molecule type" value="Genomic_DNA"/>
</dbReference>
<sequence>MAAPSFPGDIETVTLHDPSSALTATFAPGAGMVGVSLADDGVELLGQRRGLAAYVSHGKTMGIPILYPWANRLGGNSYGVDGAIVKLTPGAGGVRTDEHGVPIHGVLAAYPGWRVRSQTETQLAAEVDFGAQPRLLASFPYPHLLTMEVRLADRALTITTTVEATTAAAVPLCYGFHPYLRLPDAARATWRIETPPMTRRPVDAWGIPTGASAEHAGGPQTLGEQFLDDGFVDVPAGAVFAVSGGGRRIEVVFDQGYPAAQVFAPGGDDVICFEPMAAPTDALRRGGYRSARPGEPDTARFTIRVL</sequence>
<dbReference type="InterPro" id="IPR014718">
    <property type="entry name" value="GH-type_carb-bd"/>
</dbReference>
<protein>
    <submittedName>
        <fullName evidence="1">Aldose epimerase</fullName>
    </submittedName>
</protein>
<keyword evidence="2" id="KW-1185">Reference proteome</keyword>
<accession>A0A1X2EMS0</accession>
<reference evidence="1 2" key="1">
    <citation type="submission" date="2016-01" db="EMBL/GenBank/DDBJ databases">
        <title>The new phylogeny of the genus Mycobacterium.</title>
        <authorList>
            <person name="Tarcisio F."/>
            <person name="Conor M."/>
            <person name="Antonella G."/>
            <person name="Elisabetta G."/>
            <person name="Giulia F.S."/>
            <person name="Sara T."/>
            <person name="Anna F."/>
            <person name="Clotilde B."/>
            <person name="Roberto B."/>
            <person name="Veronica D.S."/>
            <person name="Fabio R."/>
            <person name="Monica P."/>
            <person name="Olivier J."/>
            <person name="Enrico T."/>
            <person name="Nicola S."/>
        </authorList>
    </citation>
    <scope>NUCLEOTIDE SEQUENCE [LARGE SCALE GENOMIC DNA]</scope>
    <source>
        <strain evidence="1 2">DSM 44153</strain>
    </source>
</reference>
<dbReference type="GO" id="GO:0030246">
    <property type="term" value="F:carbohydrate binding"/>
    <property type="evidence" value="ECO:0007669"/>
    <property type="project" value="InterPro"/>
</dbReference>
<dbReference type="SUPFAM" id="SSF74650">
    <property type="entry name" value="Galactose mutarotase-like"/>
    <property type="match status" value="1"/>
</dbReference>
<evidence type="ECO:0000313" key="2">
    <source>
        <dbReference type="Proteomes" id="UP000193090"/>
    </source>
</evidence>
<dbReference type="AlphaFoldDB" id="A0A1X2EMS0"/>
<dbReference type="GO" id="GO:0016853">
    <property type="term" value="F:isomerase activity"/>
    <property type="evidence" value="ECO:0007669"/>
    <property type="project" value="InterPro"/>
</dbReference>
<dbReference type="Proteomes" id="UP000193090">
    <property type="component" value="Unassembled WGS sequence"/>
</dbReference>
<dbReference type="Gene3D" id="2.70.98.10">
    <property type="match status" value="1"/>
</dbReference>
<evidence type="ECO:0000313" key="1">
    <source>
        <dbReference type="EMBL" id="ORX06902.1"/>
    </source>
</evidence>
<dbReference type="CDD" id="cd01081">
    <property type="entry name" value="Aldose_epim"/>
    <property type="match status" value="1"/>
</dbReference>
<dbReference type="GO" id="GO:0005975">
    <property type="term" value="P:carbohydrate metabolic process"/>
    <property type="evidence" value="ECO:0007669"/>
    <property type="project" value="InterPro"/>
</dbReference>
<dbReference type="Pfam" id="PF01263">
    <property type="entry name" value="Aldose_epim"/>
    <property type="match status" value="1"/>
</dbReference>
<proteinExistence type="predicted"/>
<dbReference type="STRING" id="1798.AWC30_04825"/>
<name>A0A1X2EMS0_9MYCO</name>
<dbReference type="RefSeq" id="WP_085109014.1">
    <property type="nucleotide sequence ID" value="NZ_JACKSN010000171.1"/>
</dbReference>
<gene>
    <name evidence="1" type="ORF">AWC30_04825</name>
</gene>